<keyword evidence="1" id="KW-0732">Signal</keyword>
<reference evidence="2 3" key="1">
    <citation type="journal article" date="2021" name="Elife">
        <title>Chloroplast acquisition without the gene transfer in kleptoplastic sea slugs, Plakobranchus ocellatus.</title>
        <authorList>
            <person name="Maeda T."/>
            <person name="Takahashi S."/>
            <person name="Yoshida T."/>
            <person name="Shimamura S."/>
            <person name="Takaki Y."/>
            <person name="Nagai Y."/>
            <person name="Toyoda A."/>
            <person name="Suzuki Y."/>
            <person name="Arimoto A."/>
            <person name="Ishii H."/>
            <person name="Satoh N."/>
            <person name="Nishiyama T."/>
            <person name="Hasebe M."/>
            <person name="Maruyama T."/>
            <person name="Minagawa J."/>
            <person name="Obokata J."/>
            <person name="Shigenobu S."/>
        </authorList>
    </citation>
    <scope>NUCLEOTIDE SEQUENCE [LARGE SCALE GENOMIC DNA]</scope>
</reference>
<dbReference type="AlphaFoldDB" id="A0AAV4D624"/>
<organism evidence="2 3">
    <name type="scientific">Plakobranchus ocellatus</name>
    <dbReference type="NCBI Taxonomy" id="259542"/>
    <lineage>
        <taxon>Eukaryota</taxon>
        <taxon>Metazoa</taxon>
        <taxon>Spiralia</taxon>
        <taxon>Lophotrochozoa</taxon>
        <taxon>Mollusca</taxon>
        <taxon>Gastropoda</taxon>
        <taxon>Heterobranchia</taxon>
        <taxon>Euthyneura</taxon>
        <taxon>Panpulmonata</taxon>
        <taxon>Sacoglossa</taxon>
        <taxon>Placobranchoidea</taxon>
        <taxon>Plakobranchidae</taxon>
        <taxon>Plakobranchus</taxon>
    </lineage>
</organism>
<feature type="chain" id="PRO_5043371606" description="Secreted protein" evidence="1">
    <location>
        <begin position="27"/>
        <end position="88"/>
    </location>
</feature>
<dbReference type="EMBL" id="BLXT01007504">
    <property type="protein sequence ID" value="GFO39597.1"/>
    <property type="molecule type" value="Genomic_DNA"/>
</dbReference>
<protein>
    <recommendedName>
        <fullName evidence="4">Secreted protein</fullName>
    </recommendedName>
</protein>
<proteinExistence type="predicted"/>
<keyword evidence="3" id="KW-1185">Reference proteome</keyword>
<evidence type="ECO:0000313" key="2">
    <source>
        <dbReference type="EMBL" id="GFO39597.1"/>
    </source>
</evidence>
<feature type="signal peptide" evidence="1">
    <location>
        <begin position="1"/>
        <end position="26"/>
    </location>
</feature>
<comment type="caution">
    <text evidence="2">The sequence shown here is derived from an EMBL/GenBank/DDBJ whole genome shotgun (WGS) entry which is preliminary data.</text>
</comment>
<evidence type="ECO:0000256" key="1">
    <source>
        <dbReference type="SAM" id="SignalP"/>
    </source>
</evidence>
<name>A0AAV4D624_9GAST</name>
<sequence>MRMRRRRTRIITIIQVFMHVAGPLSGDLRLLDLVKPQTQVKCPKFQCEFIIYWASHAPHDDDNDDDDDDDDDYDDETCIDLIVHRYYE</sequence>
<accession>A0AAV4D624</accession>
<evidence type="ECO:0008006" key="4">
    <source>
        <dbReference type="Google" id="ProtNLM"/>
    </source>
</evidence>
<evidence type="ECO:0000313" key="3">
    <source>
        <dbReference type="Proteomes" id="UP000735302"/>
    </source>
</evidence>
<gene>
    <name evidence="2" type="ORF">PoB_006610200</name>
</gene>
<dbReference type="Proteomes" id="UP000735302">
    <property type="component" value="Unassembled WGS sequence"/>
</dbReference>